<dbReference type="InterPro" id="IPR001431">
    <property type="entry name" value="Pept_M16_Zn_BS"/>
</dbReference>
<dbReference type="InterPro" id="IPR007863">
    <property type="entry name" value="Peptidase_M16_C"/>
</dbReference>
<proteinExistence type="inferred from homology"/>
<dbReference type="GO" id="GO:0004222">
    <property type="term" value="F:metalloendopeptidase activity"/>
    <property type="evidence" value="ECO:0007669"/>
    <property type="project" value="InterPro"/>
</dbReference>
<comment type="similarity">
    <text evidence="1 2">Belongs to the peptidase M16 family.</text>
</comment>
<accession>A0A1F6C136</accession>
<dbReference type="STRING" id="1798473.A3G50_00555"/>
<evidence type="ECO:0000313" key="6">
    <source>
        <dbReference type="Proteomes" id="UP000176633"/>
    </source>
</evidence>
<evidence type="ECO:0008006" key="7">
    <source>
        <dbReference type="Google" id="ProtNLM"/>
    </source>
</evidence>
<dbReference type="Gene3D" id="3.30.830.10">
    <property type="entry name" value="Metalloenzyme, LuxS/M16 peptidase-like"/>
    <property type="match status" value="2"/>
</dbReference>
<organism evidence="5 6">
    <name type="scientific">Candidatus Jorgensenbacteria bacterium RIFCSPLOWO2_12_FULL_42_11</name>
    <dbReference type="NCBI Taxonomy" id="1798473"/>
    <lineage>
        <taxon>Bacteria</taxon>
        <taxon>Candidatus Joergenseniibacteriota</taxon>
    </lineage>
</organism>
<dbReference type="EMBL" id="MFKM01000033">
    <property type="protein sequence ID" value="OGG42870.1"/>
    <property type="molecule type" value="Genomic_DNA"/>
</dbReference>
<feature type="domain" description="Peptidase M16 C-terminal" evidence="4">
    <location>
        <begin position="169"/>
        <end position="343"/>
    </location>
</feature>
<gene>
    <name evidence="5" type="ORF">A3G50_00555</name>
</gene>
<protein>
    <recommendedName>
        <fullName evidence="7">Peptidase M16</fullName>
    </recommendedName>
</protein>
<dbReference type="PANTHER" id="PTHR11851">
    <property type="entry name" value="METALLOPROTEASE"/>
    <property type="match status" value="1"/>
</dbReference>
<dbReference type="PROSITE" id="PS00143">
    <property type="entry name" value="INSULINASE"/>
    <property type="match status" value="1"/>
</dbReference>
<evidence type="ECO:0000259" key="4">
    <source>
        <dbReference type="Pfam" id="PF05193"/>
    </source>
</evidence>
<dbReference type="InterPro" id="IPR011249">
    <property type="entry name" value="Metalloenz_LuxS/M16"/>
</dbReference>
<comment type="caution">
    <text evidence="5">The sequence shown here is derived from an EMBL/GenBank/DDBJ whole genome shotgun (WGS) entry which is preliminary data.</text>
</comment>
<reference evidence="5 6" key="1">
    <citation type="journal article" date="2016" name="Nat. Commun.">
        <title>Thousands of microbial genomes shed light on interconnected biogeochemical processes in an aquifer system.</title>
        <authorList>
            <person name="Anantharaman K."/>
            <person name="Brown C.T."/>
            <person name="Hug L.A."/>
            <person name="Sharon I."/>
            <person name="Castelle C.J."/>
            <person name="Probst A.J."/>
            <person name="Thomas B.C."/>
            <person name="Singh A."/>
            <person name="Wilkins M.J."/>
            <person name="Karaoz U."/>
            <person name="Brodie E.L."/>
            <person name="Williams K.H."/>
            <person name="Hubbard S.S."/>
            <person name="Banfield J.F."/>
        </authorList>
    </citation>
    <scope>NUCLEOTIDE SEQUENCE [LARGE SCALE GENOMIC DNA]</scope>
</reference>
<dbReference type="Pfam" id="PF05193">
    <property type="entry name" value="Peptidase_M16_C"/>
    <property type="match status" value="1"/>
</dbReference>
<dbReference type="InterPro" id="IPR011765">
    <property type="entry name" value="Pept_M16_N"/>
</dbReference>
<dbReference type="InterPro" id="IPR050361">
    <property type="entry name" value="MPP/UQCRC_Complex"/>
</dbReference>
<evidence type="ECO:0000259" key="3">
    <source>
        <dbReference type="Pfam" id="PF00675"/>
    </source>
</evidence>
<evidence type="ECO:0000256" key="2">
    <source>
        <dbReference type="RuleBase" id="RU004447"/>
    </source>
</evidence>
<dbReference type="Pfam" id="PF00675">
    <property type="entry name" value="Peptidase_M16"/>
    <property type="match status" value="1"/>
</dbReference>
<sequence length="425" mass="48039">MLKGFKKIVLDNGLRILLAPQLQSLATTVLVLTETGSLYESREISGISHFLEHLCFKGTKNRPHSIDITSELDGLGSEYNAFTGYENTGYFAKSQNKNLYKILDLISDLYLNPVFDSREIEKERGVIIEEINMYRDLPNRRVQEIFLRLLYGDQPAGWSVAGTRTIIKKLQREEILDYRDRHYLSNSTIIVVAGVFEEEKLTEEIKKAFRGIKAGQKLSSPITQESQEKPAVSLKSKETDQSHLVLGVRAFDFFDSRRYPLEVLAHLLGGSMSSRLFQKVREVLGAAYYVYSSADLFSRHGYLAVNVGVDNLKLEAVISAILEEFSDLKNKEVSAAELQKAKDHLIGKLFLGLEGSDEWAGFYGGQEILEHNIKTPEEIVLDIQSVNAREIKAVARDIFQNQKLNLALIGPFENPARFEKILSLE</sequence>
<feature type="domain" description="Peptidase M16 N-terminal" evidence="3">
    <location>
        <begin position="26"/>
        <end position="163"/>
    </location>
</feature>
<dbReference type="SUPFAM" id="SSF63411">
    <property type="entry name" value="LuxS/MPP-like metallohydrolase"/>
    <property type="match status" value="2"/>
</dbReference>
<dbReference type="PANTHER" id="PTHR11851:SF49">
    <property type="entry name" value="MITOCHONDRIAL-PROCESSING PEPTIDASE SUBUNIT ALPHA"/>
    <property type="match status" value="1"/>
</dbReference>
<dbReference type="GO" id="GO:0046872">
    <property type="term" value="F:metal ion binding"/>
    <property type="evidence" value="ECO:0007669"/>
    <property type="project" value="InterPro"/>
</dbReference>
<name>A0A1F6C136_9BACT</name>
<dbReference type="AlphaFoldDB" id="A0A1F6C136"/>
<dbReference type="GO" id="GO:0006508">
    <property type="term" value="P:proteolysis"/>
    <property type="evidence" value="ECO:0007669"/>
    <property type="project" value="InterPro"/>
</dbReference>
<evidence type="ECO:0000256" key="1">
    <source>
        <dbReference type="ARBA" id="ARBA00007261"/>
    </source>
</evidence>
<evidence type="ECO:0000313" key="5">
    <source>
        <dbReference type="EMBL" id="OGG42870.1"/>
    </source>
</evidence>
<dbReference type="Proteomes" id="UP000176633">
    <property type="component" value="Unassembled WGS sequence"/>
</dbReference>